<dbReference type="AlphaFoldDB" id="A0A7X3K2T9"/>
<name>A0A7X3K2T9_9HYPH</name>
<dbReference type="EMBL" id="WQRF01000001">
    <property type="protein sequence ID" value="MVS98797.1"/>
    <property type="molecule type" value="Genomic_DNA"/>
</dbReference>
<evidence type="ECO:0000256" key="1">
    <source>
        <dbReference type="ARBA" id="ARBA00001968"/>
    </source>
</evidence>
<dbReference type="Gene3D" id="3.50.30.40">
    <property type="entry name" value="Ribonuclease E inhibitor RraA/RraA-like"/>
    <property type="match status" value="1"/>
</dbReference>
<dbReference type="GO" id="GO:0046872">
    <property type="term" value="F:metal ion binding"/>
    <property type="evidence" value="ECO:0007669"/>
    <property type="project" value="UniProtKB-KW"/>
</dbReference>
<protein>
    <recommendedName>
        <fullName evidence="2">Putative 4-hydroxy-4-methyl-2-oxoglutarate aldolase</fullName>
    </recommendedName>
    <alternativeName>
        <fullName evidence="3">Regulator of ribonuclease activity homolog</fullName>
    </alternativeName>
    <alternativeName>
        <fullName evidence="4">RraA-like protein</fullName>
    </alternativeName>
</protein>
<dbReference type="CDD" id="cd16841">
    <property type="entry name" value="RraA_family"/>
    <property type="match status" value="1"/>
</dbReference>
<dbReference type="InterPro" id="IPR005493">
    <property type="entry name" value="RraA/RraA-like"/>
</dbReference>
<gene>
    <name evidence="6" type="ORF">GO014_07155</name>
</gene>
<evidence type="ECO:0000313" key="7">
    <source>
        <dbReference type="Proteomes" id="UP000438106"/>
    </source>
</evidence>
<accession>A0A7X3K2T9</accession>
<evidence type="ECO:0000256" key="2">
    <source>
        <dbReference type="ARBA" id="ARBA00016549"/>
    </source>
</evidence>
<keyword evidence="7" id="KW-1185">Reference proteome</keyword>
<feature type="binding site" evidence="5">
    <location>
        <position position="181"/>
    </location>
    <ligand>
        <name>substrate</name>
    </ligand>
</feature>
<comment type="cofactor">
    <cofactor evidence="1">
        <name>a divalent metal cation</name>
        <dbReference type="ChEBI" id="CHEBI:60240"/>
    </cofactor>
</comment>
<sequence>MSGSTPPACISSTARQACRSSTELISARTFGRRQTCNHQKESNMAINSSTLEILRKVRTSDVTDALDSMGYMNTYEMDPRLRPLFPGIFFAGIATTAEFNIINRTIPAMSYEEFDDRQYKRNPDRSTHPDALWPAGHSFGAPDEVHVVDTKQSRCGLLGSNNLLDARVKGSVGFIIDGACRDSGECIMQKDPVFCSVRSMRHMAGRLELSSMGKPITCGGVYVRPGDGVIADDDGIVVIPQEDGEEIAKRAWMVQDKDRRMRRAFYEKLGMPFDKTVELEERPW</sequence>
<evidence type="ECO:0000256" key="5">
    <source>
        <dbReference type="PIRSR" id="PIRSR605493-1"/>
    </source>
</evidence>
<dbReference type="Proteomes" id="UP000438106">
    <property type="component" value="Unassembled WGS sequence"/>
</dbReference>
<feature type="binding site" evidence="5">
    <location>
        <position position="182"/>
    </location>
    <ligand>
        <name>Mg(2+)</name>
        <dbReference type="ChEBI" id="CHEBI:18420"/>
    </ligand>
</feature>
<dbReference type="SUPFAM" id="SSF89562">
    <property type="entry name" value="RraA-like"/>
    <property type="match status" value="1"/>
</dbReference>
<comment type="caution">
    <text evidence="6">The sequence shown here is derived from an EMBL/GenBank/DDBJ whole genome shotgun (WGS) entry which is preliminary data.</text>
</comment>
<evidence type="ECO:0000256" key="4">
    <source>
        <dbReference type="ARBA" id="ARBA00030169"/>
    </source>
</evidence>
<comment type="cofactor">
    <cofactor evidence="5">
        <name>Mg(2+)</name>
        <dbReference type="ChEBI" id="CHEBI:18420"/>
    </cofactor>
</comment>
<dbReference type="Pfam" id="PF03737">
    <property type="entry name" value="RraA-like"/>
    <property type="match status" value="1"/>
</dbReference>
<dbReference type="PANTHER" id="PTHR33254">
    <property type="entry name" value="4-HYDROXY-4-METHYL-2-OXOGLUTARATE ALDOLASE 3-RELATED"/>
    <property type="match status" value="1"/>
</dbReference>
<evidence type="ECO:0000256" key="3">
    <source>
        <dbReference type="ARBA" id="ARBA00029596"/>
    </source>
</evidence>
<dbReference type="PANTHER" id="PTHR33254:SF4">
    <property type="entry name" value="4-HYDROXY-4-METHYL-2-OXOGLUTARATE ALDOLASE 3-RELATED"/>
    <property type="match status" value="1"/>
</dbReference>
<proteinExistence type="predicted"/>
<organism evidence="6 7">
    <name type="scientific">Devosia marina</name>
    <dbReference type="NCBI Taxonomy" id="2683198"/>
    <lineage>
        <taxon>Bacteria</taxon>
        <taxon>Pseudomonadati</taxon>
        <taxon>Pseudomonadota</taxon>
        <taxon>Alphaproteobacteria</taxon>
        <taxon>Hyphomicrobiales</taxon>
        <taxon>Devosiaceae</taxon>
        <taxon>Devosia</taxon>
    </lineage>
</organism>
<keyword evidence="5" id="KW-0479">Metal-binding</keyword>
<evidence type="ECO:0000313" key="6">
    <source>
        <dbReference type="EMBL" id="MVS98797.1"/>
    </source>
</evidence>
<reference evidence="6 7" key="1">
    <citation type="submission" date="2019-12" db="EMBL/GenBank/DDBJ databases">
        <title>Devosia maris sp. nov., isolated from the deep seawater.</title>
        <authorList>
            <person name="Liu Y."/>
        </authorList>
    </citation>
    <scope>NUCLEOTIDE SEQUENCE [LARGE SCALE GENOMIC DNA]</scope>
    <source>
        <strain evidence="6 7">L53-10-65</strain>
    </source>
</reference>
<keyword evidence="5" id="KW-0460">Magnesium</keyword>
<dbReference type="InterPro" id="IPR036704">
    <property type="entry name" value="RraA/RraA-like_sf"/>
</dbReference>